<dbReference type="Pfam" id="PF02357">
    <property type="entry name" value="NusG"/>
    <property type="match status" value="1"/>
</dbReference>
<protein>
    <recommendedName>
        <fullName evidence="5">NusG-like N-terminal domain-containing protein</fullName>
    </recommendedName>
</protein>
<dbReference type="CDD" id="cd09891">
    <property type="entry name" value="NGN_Bact_1"/>
    <property type="match status" value="1"/>
</dbReference>
<evidence type="ECO:0000256" key="4">
    <source>
        <dbReference type="ARBA" id="ARBA00023163"/>
    </source>
</evidence>
<keyword evidence="2" id="KW-0889">Transcription antitermination</keyword>
<dbReference type="NCBIfam" id="TIGR00922">
    <property type="entry name" value="nusG"/>
    <property type="match status" value="1"/>
</dbReference>
<gene>
    <name evidence="6" type="ORF">METZ01_LOCUS135694</name>
</gene>
<dbReference type="GO" id="GO:0005829">
    <property type="term" value="C:cytosol"/>
    <property type="evidence" value="ECO:0007669"/>
    <property type="project" value="TreeGrafter"/>
</dbReference>
<dbReference type="InterPro" id="IPR005824">
    <property type="entry name" value="KOW"/>
</dbReference>
<name>A0A381Z0W0_9ZZZZ</name>
<dbReference type="SMART" id="SM00738">
    <property type="entry name" value="NGN"/>
    <property type="match status" value="1"/>
</dbReference>
<dbReference type="CDD" id="cd06091">
    <property type="entry name" value="KOW_NusG"/>
    <property type="match status" value="1"/>
</dbReference>
<sequence>MTTQSDTTGGTVARWYIVHTYSGQEDRVQKNLEQRVSTMDVKDKILNVVVPTEEEVEISEGERKTVQKKMYAGYLIVQMVMDEESWYVVRNTPGVTGFISAEDEREKRPKPVPLEDSEVDRIMSRMTSEAPRVRIGYESGESVRIKDGPFADFMGTVDEVLADRGKVRVHVSFFGRETPVELDFLQIEKS</sequence>
<dbReference type="Gene3D" id="3.30.70.940">
    <property type="entry name" value="NusG, N-terminal domain"/>
    <property type="match status" value="1"/>
</dbReference>
<dbReference type="SUPFAM" id="SSF50104">
    <property type="entry name" value="Translation proteins SH3-like domain"/>
    <property type="match status" value="1"/>
</dbReference>
<dbReference type="InterPro" id="IPR043425">
    <property type="entry name" value="NusG-like"/>
</dbReference>
<evidence type="ECO:0000259" key="5">
    <source>
        <dbReference type="SMART" id="SM00738"/>
    </source>
</evidence>
<dbReference type="EMBL" id="UINC01019549">
    <property type="protein sequence ID" value="SVA82840.1"/>
    <property type="molecule type" value="Genomic_DNA"/>
</dbReference>
<dbReference type="InterPro" id="IPR047050">
    <property type="entry name" value="NGN"/>
</dbReference>
<dbReference type="Pfam" id="PF00467">
    <property type="entry name" value="KOW"/>
    <property type="match status" value="1"/>
</dbReference>
<accession>A0A381Z0W0</accession>
<feature type="domain" description="NusG-like N-terminal" evidence="5">
    <location>
        <begin position="12"/>
        <end position="126"/>
    </location>
</feature>
<dbReference type="HAMAP" id="MF_00948">
    <property type="entry name" value="NusG"/>
    <property type="match status" value="1"/>
</dbReference>
<dbReference type="SUPFAM" id="SSF82679">
    <property type="entry name" value="N-utilization substance G protein NusG, N-terminal domain"/>
    <property type="match status" value="1"/>
</dbReference>
<dbReference type="InterPro" id="IPR014722">
    <property type="entry name" value="Rib_uL2_dom2"/>
</dbReference>
<dbReference type="InterPro" id="IPR008991">
    <property type="entry name" value="Translation_prot_SH3-like_sf"/>
</dbReference>
<dbReference type="FunFam" id="2.30.30.30:FF:000002">
    <property type="entry name" value="Transcription termination/antitermination factor NusG"/>
    <property type="match status" value="1"/>
</dbReference>
<dbReference type="PANTHER" id="PTHR30265:SF2">
    <property type="entry name" value="TRANSCRIPTION TERMINATION_ANTITERMINATION PROTEIN NUSG"/>
    <property type="match status" value="1"/>
</dbReference>
<organism evidence="6">
    <name type="scientific">marine metagenome</name>
    <dbReference type="NCBI Taxonomy" id="408172"/>
    <lineage>
        <taxon>unclassified sequences</taxon>
        <taxon>metagenomes</taxon>
        <taxon>ecological metagenomes</taxon>
    </lineage>
</organism>
<evidence type="ECO:0000313" key="6">
    <source>
        <dbReference type="EMBL" id="SVA82840.1"/>
    </source>
</evidence>
<dbReference type="PRINTS" id="PR00338">
    <property type="entry name" value="NUSGTNSCPFCT"/>
</dbReference>
<dbReference type="InterPro" id="IPR006645">
    <property type="entry name" value="NGN-like_dom"/>
</dbReference>
<dbReference type="Gene3D" id="2.30.30.30">
    <property type="match status" value="1"/>
</dbReference>
<dbReference type="InterPro" id="IPR036735">
    <property type="entry name" value="NGN_dom_sf"/>
</dbReference>
<dbReference type="AlphaFoldDB" id="A0A381Z0W0"/>
<dbReference type="GO" id="GO:0031564">
    <property type="term" value="P:transcription antitermination"/>
    <property type="evidence" value="ECO:0007669"/>
    <property type="project" value="UniProtKB-KW"/>
</dbReference>
<dbReference type="GO" id="GO:0006354">
    <property type="term" value="P:DNA-templated transcription elongation"/>
    <property type="evidence" value="ECO:0007669"/>
    <property type="project" value="InterPro"/>
</dbReference>
<dbReference type="GO" id="GO:0032784">
    <property type="term" value="P:regulation of DNA-templated transcription elongation"/>
    <property type="evidence" value="ECO:0007669"/>
    <property type="project" value="InterPro"/>
</dbReference>
<keyword evidence="1" id="KW-0806">Transcription termination</keyword>
<proteinExistence type="inferred from homology"/>
<keyword evidence="3" id="KW-0805">Transcription regulation</keyword>
<evidence type="ECO:0000256" key="3">
    <source>
        <dbReference type="ARBA" id="ARBA00023015"/>
    </source>
</evidence>
<reference evidence="6" key="1">
    <citation type="submission" date="2018-05" db="EMBL/GenBank/DDBJ databases">
        <authorList>
            <person name="Lanie J.A."/>
            <person name="Ng W.-L."/>
            <person name="Kazmierczak K.M."/>
            <person name="Andrzejewski T.M."/>
            <person name="Davidsen T.M."/>
            <person name="Wayne K.J."/>
            <person name="Tettelin H."/>
            <person name="Glass J.I."/>
            <person name="Rusch D."/>
            <person name="Podicherti R."/>
            <person name="Tsui H.-C.T."/>
            <person name="Winkler M.E."/>
        </authorList>
    </citation>
    <scope>NUCLEOTIDE SEQUENCE</scope>
</reference>
<evidence type="ECO:0000256" key="2">
    <source>
        <dbReference type="ARBA" id="ARBA00022814"/>
    </source>
</evidence>
<dbReference type="PANTHER" id="PTHR30265">
    <property type="entry name" value="RHO-INTERACTING TRANSCRIPTION TERMINATION FACTOR NUSG"/>
    <property type="match status" value="1"/>
</dbReference>
<dbReference type="GO" id="GO:0006353">
    <property type="term" value="P:DNA-templated transcription termination"/>
    <property type="evidence" value="ECO:0007669"/>
    <property type="project" value="UniProtKB-KW"/>
</dbReference>
<keyword evidence="4" id="KW-0804">Transcription</keyword>
<evidence type="ECO:0000256" key="1">
    <source>
        <dbReference type="ARBA" id="ARBA00022472"/>
    </source>
</evidence>
<dbReference type="InterPro" id="IPR001062">
    <property type="entry name" value="Transcrpt_antiterm_NusG"/>
</dbReference>